<dbReference type="InterPro" id="IPR057596">
    <property type="entry name" value="RDRP_core"/>
</dbReference>
<dbReference type="RefSeq" id="WP_096584751.1">
    <property type="nucleotide sequence ID" value="NZ_CAWNJS010000002.1"/>
</dbReference>
<accession>A0A1Z4NB81</accession>
<evidence type="ECO:0000313" key="3">
    <source>
        <dbReference type="Proteomes" id="UP000218785"/>
    </source>
</evidence>
<name>A0A1Z4NB81_9CYAN</name>
<protein>
    <recommendedName>
        <fullName evidence="1">RDRP core domain-containing protein</fullName>
    </recommendedName>
</protein>
<keyword evidence="3" id="KW-1185">Reference proteome</keyword>
<reference evidence="2 3" key="1">
    <citation type="submission" date="2017-06" db="EMBL/GenBank/DDBJ databases">
        <title>Genome sequencing of cyanobaciteial culture collection at National Institute for Environmental Studies (NIES).</title>
        <authorList>
            <person name="Hirose Y."/>
            <person name="Shimura Y."/>
            <person name="Fujisawa T."/>
            <person name="Nakamura Y."/>
            <person name="Kawachi M."/>
        </authorList>
    </citation>
    <scope>NUCLEOTIDE SEQUENCE [LARGE SCALE GENOMIC DNA]</scope>
    <source>
        <strain evidence="2 3">NIES-37</strain>
        <plasmid evidence="3">Plasmid1 dna</plasmid>
    </source>
</reference>
<sequence length="1127" mass="128577">MDLTTRVLEGSGLSIPIFDGSYNNGKGRYLSEPEIIKNSLLEQMFEAEDLQSLLLVKIDSKNPDANHLRHRTFQDEIQRKLAFSSGNSYYFADDLLHKKIRRLFATEPDTACRYGSLLVSNCYKGSETFTGLRVKIVDFEDSQYAHYKTGDCHGKISPQLAKLLGGERNCPFQFRFAWRSNWAESDNSQCPKTSFLSKGTFLPDANLTDVEGYDIIMDRSSIKGIKKSELKNLIPCGDYEFPQAVIGNRGNAKATSYDNSWQFTIWYSEEAVKQDLSQPTEEKARELAQLQRNPLALAKYIIQQYDKQQRSPTAGVPPSQQKQSEEAFNEIEDNANNQAQESRWISLLRSDKYGQLIETPKFRKFATDYIANQWRDLAIKGGYNHNSGMAMPCDRLTRGTICVPHLPEGDVILTRYPIVNSDNIRLYQNIHDPELKKTRNVVWIHPKDAEEYHQADFDGDQLMVSPASKLPNIAQETLRAGEPGKFEPVKQRPKLAYTEITDEEGNLKYKSLAEIAAASSQNKVGLVATNIGRVQSSMPKEGENVERFGRRQRKLLNRLFQALQVEVDSPKSAERLEDIKEIDGENLLADAKQWSESHPSYFFDFKKDERLYRSFAMPADAPGSINVIARVVVNPLWEPTRIRSRDRHEFRYLFPKEMLSVDALEWAEELKTRFQQARDEIKERVGDDREAFNEELGKLYESYRAEIDELFTTPEEKFVSPKGRLRQRTEGAAALWHTQHTRPELDRHRKDCLKLAEQMEITFSFQHDYELPSVALPQDIYVLSVPFGAGAVKWKESLEQKGIKFDATIHPQLPLIEFALKDLSPKVVDKLAAKFGENVNDLDELNIPKDLRIIPPADHSWATSRQDSGVGALAYNLFTDEVCQQLQDFQFDEIKVLGIKYNDFANENFASKHWKKRSVTLEVGVFELPESHPEFYRYNGTPILQIDGKNLGTFAPDSPKLPIGATFAATLQPDGSSIILKVNPESINLPEVPLPESEPTLDTAGQLGAIHRELWRKEMFDNLVGAIAITYEQRQVHQSTSNEIEQFKIGSHWTAYVQSSGDFIVRNEGKRTICRGNLETGEEIFPLSEERASELEAMILERARLLHRKHDVSHNLHHISSQDIDLN</sequence>
<keyword evidence="2" id="KW-0614">Plasmid</keyword>
<geneLocation type="plasmid" evidence="3">
    <name>Plasmid1 dna</name>
</geneLocation>
<dbReference type="Pfam" id="PF05183">
    <property type="entry name" value="RdRP"/>
    <property type="match status" value="1"/>
</dbReference>
<gene>
    <name evidence="2" type="ORF">NIES37_70020</name>
</gene>
<dbReference type="EMBL" id="AP018249">
    <property type="protein sequence ID" value="BAZ02989.1"/>
    <property type="molecule type" value="Genomic_DNA"/>
</dbReference>
<organism evidence="2 3">
    <name type="scientific">Tolypothrix tenuis PCC 7101</name>
    <dbReference type="NCBI Taxonomy" id="231146"/>
    <lineage>
        <taxon>Bacteria</taxon>
        <taxon>Bacillati</taxon>
        <taxon>Cyanobacteriota</taxon>
        <taxon>Cyanophyceae</taxon>
        <taxon>Nostocales</taxon>
        <taxon>Tolypothrichaceae</taxon>
        <taxon>Tolypothrix</taxon>
    </lineage>
</organism>
<proteinExistence type="predicted"/>
<dbReference type="KEGG" id="ttq:NIES37_70020"/>
<evidence type="ECO:0000259" key="1">
    <source>
        <dbReference type="Pfam" id="PF05183"/>
    </source>
</evidence>
<dbReference type="Proteomes" id="UP000218785">
    <property type="component" value="Plasmid plasmid1"/>
</dbReference>
<dbReference type="AlphaFoldDB" id="A0A1Z4NB81"/>
<evidence type="ECO:0000313" key="2">
    <source>
        <dbReference type="EMBL" id="BAZ02989.1"/>
    </source>
</evidence>
<feature type="domain" description="RDRP core" evidence="1">
    <location>
        <begin position="405"/>
        <end position="588"/>
    </location>
</feature>